<dbReference type="AlphaFoldDB" id="A0A372G8U1"/>
<comment type="caution">
    <text evidence="2">The sequence shown here is derived from an EMBL/GenBank/DDBJ whole genome shotgun (WGS) entry which is preliminary data.</text>
</comment>
<keyword evidence="3" id="KW-1185">Reference proteome</keyword>
<evidence type="ECO:0000256" key="1">
    <source>
        <dbReference type="SAM" id="MobiDB-lite"/>
    </source>
</evidence>
<dbReference type="InterPro" id="IPR025447">
    <property type="entry name" value="DUF4192"/>
</dbReference>
<protein>
    <submittedName>
        <fullName evidence="2">DUF4192 domain-containing protein</fullName>
    </submittedName>
</protein>
<name>A0A372G8U1_9ACTN</name>
<evidence type="ECO:0000313" key="3">
    <source>
        <dbReference type="Proteomes" id="UP000262882"/>
    </source>
</evidence>
<sequence length="390" mass="42022">MPSEREPRPDTPVPDDTAGKVGDGIKLSRLVVSSPVDAIAVAAHLVGFHPSLSLVVVGISDQEGVMVMRRDLTPAHQVADVDASDLSSVEGSESVDECLMSMLKRNEMSAVLLLGYGPEELVTPAMNSVSQAAEQAELPVWVALRVDQGRWWSYTCQDPGCCPPEGTPYDISTSVIAAQATLAGQVVLHNRDELIDSVAPLQGPARTAMQQATQRAEQRMCERMTASGSATDNAAQVVDEGRRFIAELADRVRDGLARLTDDEAAWLGLLLLSLRLRDEAWVRIDVDHLHQHIAFWREMTRRVQEPYAAAPASLLAYAAFASGDGGLANVALDRAEAADPSYTMAHLLRDVIVAGIPPKHVRLNITPEELATGYAEQKPTQGHDGSNSPS</sequence>
<accession>A0A372G8U1</accession>
<proteinExistence type="predicted"/>
<gene>
    <name evidence="2" type="ORF">D0T12_31540</name>
</gene>
<feature type="region of interest" description="Disordered" evidence="1">
    <location>
        <begin position="1"/>
        <end position="21"/>
    </location>
</feature>
<reference evidence="2 3" key="1">
    <citation type="submission" date="2018-08" db="EMBL/GenBank/DDBJ databases">
        <title>Actinomadura spongicola sp. nov., isolated from marine sponge Leucetta chagosensis.</title>
        <authorList>
            <person name="Li L."/>
            <person name="Lin H.W."/>
        </authorList>
    </citation>
    <scope>NUCLEOTIDE SEQUENCE [LARGE SCALE GENOMIC DNA]</scope>
    <source>
        <strain evidence="2 3">LHW52907</strain>
    </source>
</reference>
<dbReference type="EMBL" id="QVNQ01000013">
    <property type="protein sequence ID" value="RFS81483.1"/>
    <property type="molecule type" value="Genomic_DNA"/>
</dbReference>
<dbReference type="Pfam" id="PF13830">
    <property type="entry name" value="DUF4192"/>
    <property type="match status" value="1"/>
</dbReference>
<organism evidence="2 3">
    <name type="scientific">Actinomadura spongiicola</name>
    <dbReference type="NCBI Taxonomy" id="2303421"/>
    <lineage>
        <taxon>Bacteria</taxon>
        <taxon>Bacillati</taxon>
        <taxon>Actinomycetota</taxon>
        <taxon>Actinomycetes</taxon>
        <taxon>Streptosporangiales</taxon>
        <taxon>Thermomonosporaceae</taxon>
        <taxon>Actinomadura</taxon>
    </lineage>
</organism>
<dbReference type="Proteomes" id="UP000262882">
    <property type="component" value="Unassembled WGS sequence"/>
</dbReference>
<evidence type="ECO:0000313" key="2">
    <source>
        <dbReference type="EMBL" id="RFS81483.1"/>
    </source>
</evidence>